<organism evidence="2 3">
    <name type="scientific">Microcella pacifica</name>
    <dbReference type="NCBI Taxonomy" id="2591847"/>
    <lineage>
        <taxon>Bacteria</taxon>
        <taxon>Bacillati</taxon>
        <taxon>Actinomycetota</taxon>
        <taxon>Actinomycetes</taxon>
        <taxon>Micrococcales</taxon>
        <taxon>Microbacteriaceae</taxon>
        <taxon>Microcella</taxon>
    </lineage>
</organism>
<evidence type="ECO:0000259" key="1">
    <source>
        <dbReference type="Pfam" id="PF18096"/>
    </source>
</evidence>
<accession>A0A9E5JPE6</accession>
<dbReference type="Pfam" id="PF18096">
    <property type="entry name" value="Thump_like"/>
    <property type="match status" value="1"/>
</dbReference>
<dbReference type="EMBL" id="VIKT02000011">
    <property type="protein sequence ID" value="NHF63177.1"/>
    <property type="molecule type" value="Genomic_DNA"/>
</dbReference>
<dbReference type="CDD" id="cd02440">
    <property type="entry name" value="AdoMet_MTases"/>
    <property type="match status" value="1"/>
</dbReference>
<dbReference type="GO" id="GO:0032259">
    <property type="term" value="P:methylation"/>
    <property type="evidence" value="ECO:0007669"/>
    <property type="project" value="UniProtKB-KW"/>
</dbReference>
<reference evidence="2 3" key="1">
    <citation type="submission" date="2019-06" db="EMBL/GenBank/DDBJ databases">
        <authorList>
            <person name="De-Chao Zhang Q."/>
        </authorList>
    </citation>
    <scope>NUCLEOTIDE SEQUENCE [LARGE SCALE GENOMIC DNA]</scope>
    <source>
        <strain evidence="2 3">KN1116</strain>
    </source>
</reference>
<gene>
    <name evidence="2" type="ORF">FK219_007975</name>
</gene>
<feature type="domain" description="THUMP-like" evidence="1">
    <location>
        <begin position="319"/>
        <end position="391"/>
    </location>
</feature>
<dbReference type="GO" id="GO:0008168">
    <property type="term" value="F:methyltransferase activity"/>
    <property type="evidence" value="ECO:0007669"/>
    <property type="project" value="UniProtKB-KW"/>
</dbReference>
<dbReference type="InterPro" id="IPR029063">
    <property type="entry name" value="SAM-dependent_MTases_sf"/>
</dbReference>
<sequence length="402" mass="43114">MESAELRELLTPEALALLDSLEPSTSTDDVVRLVGRLRRDGHPAGRVAAVLSQYRLRRRAAAKFGPFAERMLFTEGGLEQATRLRVAALHAGRFAAAGLEHVADLGCGIGGDAMAMAALDLRVTAVERDEVTAALAAYNLAPWPTARVVHGDLASIDLDGVDGIWLDPARREGARRLADPGDWAPRLDTALELARRRPAGIKLGPGMDRGLLPDSGEAQWVSVGGDVVELVLWSGRLARPGIGRAALVLGTDDSAHELTAEHDSDDAAVGALGEWVYEPDGAVIRARLIGLLAGRLGGRMLDPTIAYITADRLTPTPFARAFRVLERWPLDVRLLRRELAARDIGVLEIKKRGVDIDPAVLRPKLQLRGEHSAVLILTRAAGEKVALLAERADEPPRATSSG</sequence>
<reference evidence="2 3" key="2">
    <citation type="submission" date="2020-03" db="EMBL/GenBank/DDBJ databases">
        <title>Chryseoglobus sp. isolated from a deep-sea seamount.</title>
        <authorList>
            <person name="Zhang D.-C."/>
        </authorList>
    </citation>
    <scope>NUCLEOTIDE SEQUENCE [LARGE SCALE GENOMIC DNA]</scope>
    <source>
        <strain evidence="2 3">KN1116</strain>
    </source>
</reference>
<proteinExistence type="predicted"/>
<dbReference type="InterPro" id="IPR041497">
    <property type="entry name" value="Thump-like"/>
</dbReference>
<keyword evidence="2" id="KW-0808">Transferase</keyword>
<keyword evidence="2" id="KW-0489">Methyltransferase</keyword>
<comment type="caution">
    <text evidence="2">The sequence shown here is derived from an EMBL/GenBank/DDBJ whole genome shotgun (WGS) entry which is preliminary data.</text>
</comment>
<dbReference type="RefSeq" id="WP_152582532.1">
    <property type="nucleotide sequence ID" value="NZ_VIKT02000011.1"/>
</dbReference>
<protein>
    <submittedName>
        <fullName evidence="2">Class I SAM-dependent methyltransferase</fullName>
    </submittedName>
</protein>
<dbReference type="Proteomes" id="UP000818266">
    <property type="component" value="Unassembled WGS sequence"/>
</dbReference>
<name>A0A9E5JPE6_9MICO</name>
<dbReference type="AlphaFoldDB" id="A0A9E5JPE6"/>
<keyword evidence="3" id="KW-1185">Reference proteome</keyword>
<evidence type="ECO:0000313" key="3">
    <source>
        <dbReference type="Proteomes" id="UP000818266"/>
    </source>
</evidence>
<dbReference type="OrthoDB" id="9810570at2"/>
<dbReference type="Gene3D" id="3.40.50.150">
    <property type="entry name" value="Vaccinia Virus protein VP39"/>
    <property type="match status" value="1"/>
</dbReference>
<dbReference type="SUPFAM" id="SSF53335">
    <property type="entry name" value="S-adenosyl-L-methionine-dependent methyltransferases"/>
    <property type="match status" value="1"/>
</dbReference>
<evidence type="ECO:0000313" key="2">
    <source>
        <dbReference type="EMBL" id="NHF63177.1"/>
    </source>
</evidence>